<evidence type="ECO:0000256" key="7">
    <source>
        <dbReference type="ARBA" id="ARBA00023136"/>
    </source>
</evidence>
<feature type="transmembrane region" description="Helical" evidence="9">
    <location>
        <begin position="54"/>
        <end position="72"/>
    </location>
</feature>
<organism evidence="11 12">
    <name type="scientific">Sulfitobacter aestuariivivens</name>
    <dbReference type="NCBI Taxonomy" id="2766981"/>
    <lineage>
        <taxon>Bacteria</taxon>
        <taxon>Pseudomonadati</taxon>
        <taxon>Pseudomonadota</taxon>
        <taxon>Alphaproteobacteria</taxon>
        <taxon>Rhodobacterales</taxon>
        <taxon>Roseobacteraceae</taxon>
        <taxon>Sulfitobacter</taxon>
    </lineage>
</organism>
<proteinExistence type="inferred from homology"/>
<feature type="domain" description="Tripartite ATP-independent periplasmic transporters DctQ component" evidence="10">
    <location>
        <begin position="30"/>
        <end position="159"/>
    </location>
</feature>
<evidence type="ECO:0000313" key="12">
    <source>
        <dbReference type="Proteomes" id="UP000635142"/>
    </source>
</evidence>
<protein>
    <recommendedName>
        <fullName evidence="9">TRAP transporter small permease protein</fullName>
    </recommendedName>
</protein>
<keyword evidence="5 9" id="KW-0812">Transmembrane</keyword>
<dbReference type="Pfam" id="PF04290">
    <property type="entry name" value="DctQ"/>
    <property type="match status" value="1"/>
</dbReference>
<keyword evidence="3" id="KW-1003">Cell membrane</keyword>
<name>A0A927HGK1_9RHOB</name>
<dbReference type="InterPro" id="IPR055348">
    <property type="entry name" value="DctQ"/>
</dbReference>
<comment type="subcellular location">
    <subcellularLocation>
        <location evidence="1 9">Cell inner membrane</location>
        <topology evidence="1 9">Multi-pass membrane protein</topology>
    </subcellularLocation>
</comment>
<evidence type="ECO:0000259" key="10">
    <source>
        <dbReference type="Pfam" id="PF04290"/>
    </source>
</evidence>
<keyword evidence="7 9" id="KW-0472">Membrane</keyword>
<dbReference type="Proteomes" id="UP000635142">
    <property type="component" value="Unassembled WGS sequence"/>
</dbReference>
<evidence type="ECO:0000313" key="11">
    <source>
        <dbReference type="EMBL" id="MBD3666071.1"/>
    </source>
</evidence>
<keyword evidence="6 9" id="KW-1133">Transmembrane helix</keyword>
<feature type="transmembrane region" description="Helical" evidence="9">
    <location>
        <begin position="84"/>
        <end position="109"/>
    </location>
</feature>
<gene>
    <name evidence="11" type="ORF">H9Q16_19200</name>
</gene>
<keyword evidence="12" id="KW-1185">Reference proteome</keyword>
<feature type="transmembrane region" description="Helical" evidence="9">
    <location>
        <begin position="137"/>
        <end position="157"/>
    </location>
</feature>
<feature type="transmembrane region" description="Helical" evidence="9">
    <location>
        <begin position="12"/>
        <end position="34"/>
    </location>
</feature>
<keyword evidence="4 9" id="KW-0997">Cell inner membrane</keyword>
<dbReference type="PANTHER" id="PTHR35011">
    <property type="entry name" value="2,3-DIKETO-L-GULONATE TRAP TRANSPORTER SMALL PERMEASE PROTEIN YIAM"/>
    <property type="match status" value="1"/>
</dbReference>
<comment type="similarity">
    <text evidence="8 9">Belongs to the TRAP transporter small permease family.</text>
</comment>
<dbReference type="GO" id="GO:0015740">
    <property type="term" value="P:C4-dicarboxylate transport"/>
    <property type="evidence" value="ECO:0007669"/>
    <property type="project" value="TreeGrafter"/>
</dbReference>
<evidence type="ECO:0000256" key="5">
    <source>
        <dbReference type="ARBA" id="ARBA00022692"/>
    </source>
</evidence>
<evidence type="ECO:0000256" key="2">
    <source>
        <dbReference type="ARBA" id="ARBA00022448"/>
    </source>
</evidence>
<evidence type="ECO:0000256" key="1">
    <source>
        <dbReference type="ARBA" id="ARBA00004429"/>
    </source>
</evidence>
<dbReference type="GO" id="GO:0005886">
    <property type="term" value="C:plasma membrane"/>
    <property type="evidence" value="ECO:0007669"/>
    <property type="project" value="UniProtKB-SubCell"/>
</dbReference>
<comment type="function">
    <text evidence="9">Part of the tripartite ATP-independent periplasmic (TRAP) transport system.</text>
</comment>
<dbReference type="AlphaFoldDB" id="A0A927HGK1"/>
<evidence type="ECO:0000256" key="9">
    <source>
        <dbReference type="RuleBase" id="RU369079"/>
    </source>
</evidence>
<evidence type="ECO:0000256" key="8">
    <source>
        <dbReference type="ARBA" id="ARBA00038436"/>
    </source>
</evidence>
<reference evidence="11" key="1">
    <citation type="submission" date="2020-08" db="EMBL/GenBank/DDBJ databases">
        <title>Sulfitobacter aestuariivivens sp. nov., isolated from a tidal flat.</title>
        <authorList>
            <person name="Park S."/>
            <person name="Yoon J.-H."/>
        </authorList>
    </citation>
    <scope>NUCLEOTIDE SEQUENCE</scope>
    <source>
        <strain evidence="11">TSTF-M16</strain>
    </source>
</reference>
<sequence>MRDTVKKTERLVDTASLFLANMAAVILLGLVALTCVDVIGRYFFASPLVGAVELVRLCMAGIIFFSFPFMFLRNDHIIVDLIPLFRRGWIGWATAIVTLGLTIVVAYYIGDRVYDYAVRAMEDGDTTEYLHIPRWPIVGFITLSIFVAAFCAFVRLLSILMTPGTLPDEHHEEGI</sequence>
<dbReference type="GO" id="GO:0022857">
    <property type="term" value="F:transmembrane transporter activity"/>
    <property type="evidence" value="ECO:0007669"/>
    <property type="project" value="UniProtKB-UniRule"/>
</dbReference>
<comment type="subunit">
    <text evidence="9">The complex comprises the extracytoplasmic solute receptor protein and the two transmembrane proteins.</text>
</comment>
<dbReference type="RefSeq" id="WP_191077086.1">
    <property type="nucleotide sequence ID" value="NZ_JACTAG010000003.1"/>
</dbReference>
<evidence type="ECO:0000256" key="6">
    <source>
        <dbReference type="ARBA" id="ARBA00022989"/>
    </source>
</evidence>
<dbReference type="EMBL" id="JACTAG010000003">
    <property type="protein sequence ID" value="MBD3666071.1"/>
    <property type="molecule type" value="Genomic_DNA"/>
</dbReference>
<evidence type="ECO:0000256" key="3">
    <source>
        <dbReference type="ARBA" id="ARBA00022475"/>
    </source>
</evidence>
<comment type="caution">
    <text evidence="11">The sequence shown here is derived from an EMBL/GenBank/DDBJ whole genome shotgun (WGS) entry which is preliminary data.</text>
</comment>
<evidence type="ECO:0000256" key="4">
    <source>
        <dbReference type="ARBA" id="ARBA00022519"/>
    </source>
</evidence>
<keyword evidence="2 9" id="KW-0813">Transport</keyword>
<accession>A0A927HGK1</accession>
<dbReference type="InterPro" id="IPR007387">
    <property type="entry name" value="TRAP_DctQ"/>
</dbReference>
<dbReference type="PANTHER" id="PTHR35011:SF10">
    <property type="entry name" value="TRAP TRANSPORTER SMALL PERMEASE PROTEIN"/>
    <property type="match status" value="1"/>
</dbReference>